<evidence type="ECO:0000313" key="4">
    <source>
        <dbReference type="EMBL" id="CAB4141869.1"/>
    </source>
</evidence>
<feature type="domain" description="BT4734-like N-terminal" evidence="3">
    <location>
        <begin position="52"/>
        <end position="164"/>
    </location>
</feature>
<dbReference type="InterPro" id="IPR027417">
    <property type="entry name" value="P-loop_NTPase"/>
</dbReference>
<evidence type="ECO:0000259" key="3">
    <source>
        <dbReference type="Pfam" id="PF08800"/>
    </source>
</evidence>
<dbReference type="GO" id="GO:0016817">
    <property type="term" value="F:hydrolase activity, acting on acid anhydrides"/>
    <property type="evidence" value="ECO:0007669"/>
    <property type="project" value="InterPro"/>
</dbReference>
<name>A0A6J5MDQ2_9CAUD</name>
<feature type="domain" description="Virulence-associated protein E-like" evidence="1">
    <location>
        <begin position="415"/>
        <end position="626"/>
    </location>
</feature>
<dbReference type="Pfam" id="PF08707">
    <property type="entry name" value="PriCT_2"/>
    <property type="match status" value="1"/>
</dbReference>
<dbReference type="Pfam" id="PF08800">
    <property type="entry name" value="BT4734-like_N"/>
    <property type="match status" value="1"/>
</dbReference>
<dbReference type="EMBL" id="LR796397">
    <property type="protein sequence ID" value="CAB4141869.1"/>
    <property type="molecule type" value="Genomic_DNA"/>
</dbReference>
<dbReference type="InterPro" id="IPR014819">
    <property type="entry name" value="PriCT_2"/>
</dbReference>
<dbReference type="Gene3D" id="3.40.50.300">
    <property type="entry name" value="P-loop containing nucleotide triphosphate hydrolases"/>
    <property type="match status" value="1"/>
</dbReference>
<evidence type="ECO:0000259" key="2">
    <source>
        <dbReference type="Pfam" id="PF08707"/>
    </source>
</evidence>
<dbReference type="Pfam" id="PF05272">
    <property type="entry name" value="VapE-like_dom"/>
    <property type="match status" value="1"/>
</dbReference>
<organism evidence="4">
    <name type="scientific">uncultured Caudovirales phage</name>
    <dbReference type="NCBI Taxonomy" id="2100421"/>
    <lineage>
        <taxon>Viruses</taxon>
        <taxon>Duplodnaviria</taxon>
        <taxon>Heunggongvirae</taxon>
        <taxon>Uroviricota</taxon>
        <taxon>Caudoviricetes</taxon>
        <taxon>Peduoviridae</taxon>
        <taxon>Maltschvirus</taxon>
        <taxon>Maltschvirus maltsch</taxon>
    </lineage>
</organism>
<gene>
    <name evidence="4" type="ORF">UFOVP428_6</name>
</gene>
<feature type="domain" description="Primase C-terminal 2" evidence="2">
    <location>
        <begin position="207"/>
        <end position="280"/>
    </location>
</feature>
<dbReference type="PANTHER" id="PTHR34985:SF1">
    <property type="entry name" value="SLR0554 PROTEIN"/>
    <property type="match status" value="1"/>
</dbReference>
<dbReference type="SUPFAM" id="SSF52540">
    <property type="entry name" value="P-loop containing nucleoside triphosphate hydrolases"/>
    <property type="match status" value="1"/>
</dbReference>
<evidence type="ECO:0000259" key="1">
    <source>
        <dbReference type="Pfam" id="PF05272"/>
    </source>
</evidence>
<accession>A0A6J5MDQ2</accession>
<sequence length="709" mass="81759">MKVSYYKTIKEPDSREVAEITTLLENIKNGVWEDKCHAVRTAKNDEQKKTFKQLAPCFTTSGTFTKRGNNNLIEHSGLIAIDFDHVKDYGDAFNMLINDNYSFAVFSSISGDGICCIVKIDGKRHLDAFEGLQKYYFDKYGLILDIACKDVSRPRFVSWDPDLYINEKSDVFRGYLKKETKQQIKRFQEFSKTDDYLIHNQSKFEMVLNRINFDITDDYVTWRNIGFAIASEYGEAGFDYFNQISQFSPKYDYNTCRKQYENGLKKDNGQKIGIGTFYKICKDFGIDISDPRIKETREIAQKYKSVGKTLKEAIAENPEIIESVAAQEFEKKEAPVISRHFDIDAFEEWLRSNFPIKKNEITRFYELNGKQLEQADLNTIYIDGKKLFPKLSKDICESVIFSNYTPSYNPIKDYLEWLKWDGKDYINDLAECINSNTGDLEYRRYLLGSWLLGIVESLLDEKPNILCLILAGKQNTGKSTFFTKLLPKELNRYFATSQLDRGKDDEILMCQSIIIFDDEFSGKSKQDAKHMKRMLSAPSFTLREPYGRQNVTLKRIATLCGTCNELDVLNDPTGNRRFIVFEVAGQFDYELYNSVNKAQLFAQLMSYRADGITSDIGSEMLDKMQQNSEAFIEVNIEHELVEHFFSPTELAYSKLVFMQAALIKTHIEEVTKQKLGSKRLSQALISIGCRKTKRGGVQGYLVAFKQLQS</sequence>
<dbReference type="InterPro" id="IPR014907">
    <property type="entry name" value="BT4734-like_N"/>
</dbReference>
<dbReference type="InterPro" id="IPR007936">
    <property type="entry name" value="VapE-like_dom"/>
</dbReference>
<reference evidence="4" key="1">
    <citation type="submission" date="2020-04" db="EMBL/GenBank/DDBJ databases">
        <authorList>
            <person name="Chiriac C."/>
            <person name="Salcher M."/>
            <person name="Ghai R."/>
            <person name="Kavagutti S V."/>
        </authorList>
    </citation>
    <scope>NUCLEOTIDE SEQUENCE</scope>
</reference>
<dbReference type="PANTHER" id="PTHR34985">
    <property type="entry name" value="SLR0554 PROTEIN"/>
    <property type="match status" value="1"/>
</dbReference>
<protein>
    <submittedName>
        <fullName evidence="4">Virulence-associated E</fullName>
    </submittedName>
</protein>
<proteinExistence type="predicted"/>